<keyword evidence="5" id="KW-1185">Reference proteome</keyword>
<keyword evidence="1" id="KW-0949">S-adenosyl-L-methionine</keyword>
<dbReference type="Pfam" id="PF01980">
    <property type="entry name" value="TrmO_N"/>
    <property type="match status" value="1"/>
</dbReference>
<dbReference type="GO" id="GO:0008168">
    <property type="term" value="F:methyltransferase activity"/>
    <property type="evidence" value="ECO:0007669"/>
    <property type="project" value="UniProtKB-KW"/>
</dbReference>
<dbReference type="RefSeq" id="WP_129080590.1">
    <property type="nucleotide sequence ID" value="NZ_QOUX01000047.1"/>
</dbReference>
<dbReference type="OrthoDB" id="9799092at2"/>
<sequence length="151" mass="17597">MINLKPIGTAYNDRLEIEDDNWGQVMTRIELDNEIPADSLWGIEEFSHAEIVYYFHKVNKDKIVTGARHPRNNVSLPKVGIFAQRGKNRPNQLGVTIVTVVKREGNQLIVRGLDCINDTPILDIKPVMHEFLPRESFRQPNWSQEIMRKYW</sequence>
<dbReference type="Gene3D" id="2.40.30.70">
    <property type="entry name" value="YaeB-like"/>
    <property type="match status" value="1"/>
</dbReference>
<dbReference type="CDD" id="cd09281">
    <property type="entry name" value="UPF0066"/>
    <property type="match status" value="1"/>
</dbReference>
<gene>
    <name evidence="4" type="ORF">DS745_23240</name>
</gene>
<evidence type="ECO:0000313" key="4">
    <source>
        <dbReference type="EMBL" id="RXI96618.1"/>
    </source>
</evidence>
<reference evidence="4 5" key="1">
    <citation type="journal article" date="2019" name="Int. J. Syst. Evol. Microbiol.">
        <title>Anaerobacillus alkaliphilus sp. nov., a novel alkaliphilic and moderately halophilic bacterium.</title>
        <authorList>
            <person name="Borsodi A.K."/>
            <person name="Aszalos J.M."/>
            <person name="Bihari P."/>
            <person name="Nagy I."/>
            <person name="Schumann P."/>
            <person name="Sproer C."/>
            <person name="Kovacs A.L."/>
            <person name="Boka K."/>
            <person name="Dobosy P."/>
            <person name="Ovari M."/>
            <person name="Szili-Kovacs T."/>
            <person name="Toth E."/>
        </authorList>
    </citation>
    <scope>NUCLEOTIDE SEQUENCE [LARGE SCALE GENOMIC DNA]</scope>
    <source>
        <strain evidence="4 5">B16-10</strain>
    </source>
</reference>
<evidence type="ECO:0000256" key="2">
    <source>
        <dbReference type="ARBA" id="ARBA00033753"/>
    </source>
</evidence>
<dbReference type="EMBL" id="QOUX01000047">
    <property type="protein sequence ID" value="RXI96618.1"/>
    <property type="molecule type" value="Genomic_DNA"/>
</dbReference>
<dbReference type="PANTHER" id="PTHR12818">
    <property type="entry name" value="TRNA (ADENINE(37)-N6)-METHYLTRANSFERASE"/>
    <property type="match status" value="1"/>
</dbReference>
<protein>
    <submittedName>
        <fullName evidence="4">S-adenosylmethionine-dependent methyltransferase</fullName>
    </submittedName>
</protein>
<dbReference type="InterPro" id="IPR023370">
    <property type="entry name" value="TrmO-like_N"/>
</dbReference>
<keyword evidence="4" id="KW-0808">Transferase</keyword>
<keyword evidence="4" id="KW-0489">Methyltransferase</keyword>
<dbReference type="InterPro" id="IPR036414">
    <property type="entry name" value="YaeB_N_sf"/>
</dbReference>
<proteinExistence type="inferred from homology"/>
<dbReference type="SUPFAM" id="SSF118196">
    <property type="entry name" value="YaeB-like"/>
    <property type="match status" value="1"/>
</dbReference>
<feature type="domain" description="TsaA-like" evidence="3">
    <location>
        <begin position="4"/>
        <end position="136"/>
    </location>
</feature>
<dbReference type="Proteomes" id="UP000290649">
    <property type="component" value="Unassembled WGS sequence"/>
</dbReference>
<dbReference type="PROSITE" id="PS51668">
    <property type="entry name" value="TSAA_2"/>
    <property type="match status" value="1"/>
</dbReference>
<evidence type="ECO:0000259" key="3">
    <source>
        <dbReference type="PROSITE" id="PS51668"/>
    </source>
</evidence>
<comment type="similarity">
    <text evidence="2">Belongs to the tRNA methyltransferase O family.</text>
</comment>
<organism evidence="4 5">
    <name type="scientific">Anaerobacillus alkaliphilus</name>
    <dbReference type="NCBI Taxonomy" id="1548597"/>
    <lineage>
        <taxon>Bacteria</taxon>
        <taxon>Bacillati</taxon>
        <taxon>Bacillota</taxon>
        <taxon>Bacilli</taxon>
        <taxon>Bacillales</taxon>
        <taxon>Bacillaceae</taxon>
        <taxon>Anaerobacillus</taxon>
    </lineage>
</organism>
<evidence type="ECO:0000256" key="1">
    <source>
        <dbReference type="ARBA" id="ARBA00022691"/>
    </source>
</evidence>
<dbReference type="PANTHER" id="PTHR12818:SF0">
    <property type="entry name" value="TRNA (ADENINE(37)-N6)-METHYLTRANSFERASE"/>
    <property type="match status" value="1"/>
</dbReference>
<name>A0A4Q0VMT5_9BACI</name>
<dbReference type="AlphaFoldDB" id="A0A4Q0VMT5"/>
<comment type="caution">
    <text evidence="4">The sequence shown here is derived from an EMBL/GenBank/DDBJ whole genome shotgun (WGS) entry which is preliminary data.</text>
</comment>
<accession>A0A4Q0VMT5</accession>
<dbReference type="InterPro" id="IPR040372">
    <property type="entry name" value="YaeB-like"/>
</dbReference>
<evidence type="ECO:0000313" key="5">
    <source>
        <dbReference type="Proteomes" id="UP000290649"/>
    </source>
</evidence>
<dbReference type="InterPro" id="IPR036413">
    <property type="entry name" value="YaeB-like_sf"/>
</dbReference>
<dbReference type="GO" id="GO:0032259">
    <property type="term" value="P:methylation"/>
    <property type="evidence" value="ECO:0007669"/>
    <property type="project" value="UniProtKB-KW"/>
</dbReference>